<accession>A0A8H6FXG3</accession>
<gene>
    <name evidence="2" type="ORF">HO173_005354</name>
</gene>
<dbReference type="AlphaFoldDB" id="A0A8H6FXG3"/>
<evidence type="ECO:0000313" key="3">
    <source>
        <dbReference type="Proteomes" id="UP000578531"/>
    </source>
</evidence>
<reference evidence="2 3" key="1">
    <citation type="journal article" date="2020" name="Genomics">
        <title>Complete, high-quality genomes from long-read metagenomic sequencing of two wolf lichen thalli reveals enigmatic genome architecture.</title>
        <authorList>
            <person name="McKenzie S.K."/>
            <person name="Walston R.F."/>
            <person name="Allen J.L."/>
        </authorList>
    </citation>
    <scope>NUCLEOTIDE SEQUENCE [LARGE SCALE GENOMIC DNA]</scope>
    <source>
        <strain evidence="2">WasteWater2</strain>
    </source>
</reference>
<keyword evidence="3" id="KW-1185">Reference proteome</keyword>
<comment type="caution">
    <text evidence="2">The sequence shown here is derived from an EMBL/GenBank/DDBJ whole genome shotgun (WGS) entry which is preliminary data.</text>
</comment>
<organism evidence="2 3">
    <name type="scientific">Letharia columbiana</name>
    <dbReference type="NCBI Taxonomy" id="112416"/>
    <lineage>
        <taxon>Eukaryota</taxon>
        <taxon>Fungi</taxon>
        <taxon>Dikarya</taxon>
        <taxon>Ascomycota</taxon>
        <taxon>Pezizomycotina</taxon>
        <taxon>Lecanoromycetes</taxon>
        <taxon>OSLEUM clade</taxon>
        <taxon>Lecanoromycetidae</taxon>
        <taxon>Lecanorales</taxon>
        <taxon>Lecanorineae</taxon>
        <taxon>Parmeliaceae</taxon>
        <taxon>Letharia</taxon>
    </lineage>
</organism>
<feature type="region of interest" description="Disordered" evidence="1">
    <location>
        <begin position="54"/>
        <end position="86"/>
    </location>
</feature>
<evidence type="ECO:0000313" key="2">
    <source>
        <dbReference type="EMBL" id="KAF6236573.1"/>
    </source>
</evidence>
<sequence>MVPFPANLFVRWTDPKPAPSTGVTYHMHFPNQYGLKVGKERGISQRKLYIKGLPAKTQEREAGEEASDSPAKGPIIRSKSDKKGKKTALAAALSPEYVDDMRKGACTMYY</sequence>
<name>A0A8H6FXG3_9LECA</name>
<proteinExistence type="predicted"/>
<protein>
    <submittedName>
        <fullName evidence="2">Uncharacterized protein</fullName>
    </submittedName>
</protein>
<dbReference type="GeneID" id="59287018"/>
<evidence type="ECO:0000256" key="1">
    <source>
        <dbReference type="SAM" id="MobiDB-lite"/>
    </source>
</evidence>
<dbReference type="RefSeq" id="XP_037165912.1">
    <property type="nucleotide sequence ID" value="XM_037307272.1"/>
</dbReference>
<dbReference type="EMBL" id="JACCJC010000018">
    <property type="protein sequence ID" value="KAF6236573.1"/>
    <property type="molecule type" value="Genomic_DNA"/>
</dbReference>
<dbReference type="Proteomes" id="UP000578531">
    <property type="component" value="Unassembled WGS sequence"/>
</dbReference>